<dbReference type="AlphaFoldDB" id="R1HMQ8"/>
<sequence>MLPAEASGDGFVAVNGDYRYKVGGGRLVVSAGSEVLSDEELTTVG</sequence>
<dbReference type="EMBL" id="AOUO01000472">
    <property type="protein sequence ID" value="EOD64835.1"/>
    <property type="molecule type" value="Genomic_DNA"/>
</dbReference>
<organism evidence="1 2">
    <name type="scientific">Amycolatopsis vancoresmycina DSM 44592</name>
    <dbReference type="NCBI Taxonomy" id="1292037"/>
    <lineage>
        <taxon>Bacteria</taxon>
        <taxon>Bacillati</taxon>
        <taxon>Actinomycetota</taxon>
        <taxon>Actinomycetes</taxon>
        <taxon>Pseudonocardiales</taxon>
        <taxon>Pseudonocardiaceae</taxon>
        <taxon>Amycolatopsis</taxon>
    </lineage>
</organism>
<accession>R1HMQ8</accession>
<reference evidence="1 2" key="1">
    <citation type="submission" date="2013-02" db="EMBL/GenBank/DDBJ databases">
        <title>Draft genome sequence of Amycolatopsis vancoresmycina strain DSM 44592T.</title>
        <authorList>
            <person name="Kumar S."/>
            <person name="Kaur N."/>
            <person name="Kaur C."/>
            <person name="Raghava G.P.S."/>
            <person name="Mayilraj S."/>
        </authorList>
    </citation>
    <scope>NUCLEOTIDE SEQUENCE [LARGE SCALE GENOMIC DNA]</scope>
    <source>
        <strain evidence="1 2">DSM 44592</strain>
    </source>
</reference>
<name>R1HMQ8_9PSEU</name>
<comment type="caution">
    <text evidence="1">The sequence shown here is derived from an EMBL/GenBank/DDBJ whole genome shotgun (WGS) entry which is preliminary data.</text>
</comment>
<dbReference type="eggNOG" id="ENOG50342C9">
    <property type="taxonomic scope" value="Bacteria"/>
</dbReference>
<evidence type="ECO:0000313" key="2">
    <source>
        <dbReference type="Proteomes" id="UP000014139"/>
    </source>
</evidence>
<keyword evidence="2" id="KW-1185">Reference proteome</keyword>
<gene>
    <name evidence="1" type="ORF">H480_29851</name>
</gene>
<protein>
    <submittedName>
        <fullName evidence="1">Uncharacterized protein</fullName>
    </submittedName>
</protein>
<dbReference type="Proteomes" id="UP000014139">
    <property type="component" value="Unassembled WGS sequence"/>
</dbReference>
<proteinExistence type="predicted"/>
<evidence type="ECO:0000313" key="1">
    <source>
        <dbReference type="EMBL" id="EOD64835.1"/>
    </source>
</evidence>